<name>A0A4C1UWV6_EUMVA</name>
<dbReference type="AlphaFoldDB" id="A0A4C1UWV6"/>
<dbReference type="Proteomes" id="UP000299102">
    <property type="component" value="Unassembled WGS sequence"/>
</dbReference>
<evidence type="ECO:0000313" key="1">
    <source>
        <dbReference type="EMBL" id="GBP30925.1"/>
    </source>
</evidence>
<reference evidence="1 2" key="1">
    <citation type="journal article" date="2019" name="Commun. Biol.">
        <title>The bagworm genome reveals a unique fibroin gene that provides high tensile strength.</title>
        <authorList>
            <person name="Kono N."/>
            <person name="Nakamura H."/>
            <person name="Ohtoshi R."/>
            <person name="Tomita M."/>
            <person name="Numata K."/>
            <person name="Arakawa K."/>
        </authorList>
    </citation>
    <scope>NUCLEOTIDE SEQUENCE [LARGE SCALE GENOMIC DNA]</scope>
</reference>
<proteinExistence type="predicted"/>
<evidence type="ECO:0000313" key="2">
    <source>
        <dbReference type="Proteomes" id="UP000299102"/>
    </source>
</evidence>
<organism evidence="1 2">
    <name type="scientific">Eumeta variegata</name>
    <name type="common">Bagworm moth</name>
    <name type="synonym">Eumeta japonica</name>
    <dbReference type="NCBI Taxonomy" id="151549"/>
    <lineage>
        <taxon>Eukaryota</taxon>
        <taxon>Metazoa</taxon>
        <taxon>Ecdysozoa</taxon>
        <taxon>Arthropoda</taxon>
        <taxon>Hexapoda</taxon>
        <taxon>Insecta</taxon>
        <taxon>Pterygota</taxon>
        <taxon>Neoptera</taxon>
        <taxon>Endopterygota</taxon>
        <taxon>Lepidoptera</taxon>
        <taxon>Glossata</taxon>
        <taxon>Ditrysia</taxon>
        <taxon>Tineoidea</taxon>
        <taxon>Psychidae</taxon>
        <taxon>Oiketicinae</taxon>
        <taxon>Eumeta</taxon>
    </lineage>
</organism>
<comment type="caution">
    <text evidence="1">The sequence shown here is derived from an EMBL/GenBank/DDBJ whole genome shotgun (WGS) entry which is preliminary data.</text>
</comment>
<dbReference type="EMBL" id="BGZK01000239">
    <property type="protein sequence ID" value="GBP30925.1"/>
    <property type="molecule type" value="Genomic_DNA"/>
</dbReference>
<accession>A0A4C1UWV6</accession>
<sequence>MVNLPTAQKMGWLNGEISTLREYGREIAVFAVSLRSAIESSGGSLPSLSHRHDAPITYPVPSQEAGKALNTALRLRASMGCYDRPVSNDSGLTSTI</sequence>
<gene>
    <name evidence="1" type="ORF">EVAR_28566_1</name>
</gene>
<protein>
    <submittedName>
        <fullName evidence="1">Uncharacterized protein</fullName>
    </submittedName>
</protein>
<keyword evidence="2" id="KW-1185">Reference proteome</keyword>